<name>A0A069RDC8_PEPLI</name>
<dbReference type="Pfam" id="PF02515">
    <property type="entry name" value="CoA_transf_3"/>
    <property type="match status" value="1"/>
</dbReference>
<dbReference type="PANTHER" id="PTHR48228:SF2">
    <property type="entry name" value="E-CINNAMOYL-COA:R-PHENYLLACTATE COA TRANSFERASE LARGE SUBUNIT"/>
    <property type="match status" value="1"/>
</dbReference>
<dbReference type="Proteomes" id="UP000027946">
    <property type="component" value="Unassembled WGS sequence"/>
</dbReference>
<dbReference type="InterPro" id="IPR003673">
    <property type="entry name" value="CoA-Trfase_fam_III"/>
</dbReference>
<dbReference type="OrthoDB" id="9797653at2"/>
<dbReference type="GO" id="GO:0043785">
    <property type="term" value="F:cinnamoyl-CoA:phenyllactate CoA-transferase activity"/>
    <property type="evidence" value="ECO:0007669"/>
    <property type="project" value="UniProtKB-EC"/>
</dbReference>
<dbReference type="eggNOG" id="COG1804">
    <property type="taxonomic scope" value="Bacteria"/>
</dbReference>
<gene>
    <name evidence="1" type="primary">fldA</name>
    <name evidence="1" type="ORF">CLIT_23c05030</name>
</gene>
<dbReference type="SUPFAM" id="SSF89796">
    <property type="entry name" value="CoA-transferase family III (CaiB/BaiF)"/>
    <property type="match status" value="1"/>
</dbReference>
<dbReference type="STRING" id="1121324.CLIT_23c05030"/>
<dbReference type="RefSeq" id="WP_038268258.1">
    <property type="nucleotide sequence ID" value="NZ_FSRH01000003.1"/>
</dbReference>
<dbReference type="InterPro" id="IPR044855">
    <property type="entry name" value="CoA-Trfase_III_dom3_sf"/>
</dbReference>
<organism evidence="1 2">
    <name type="scientific">Peptoclostridium litorale DSM 5388</name>
    <dbReference type="NCBI Taxonomy" id="1121324"/>
    <lineage>
        <taxon>Bacteria</taxon>
        <taxon>Bacillati</taxon>
        <taxon>Bacillota</taxon>
        <taxon>Clostridia</taxon>
        <taxon>Peptostreptococcales</taxon>
        <taxon>Peptoclostridiaceae</taxon>
        <taxon>Peptoclostridium</taxon>
    </lineage>
</organism>
<accession>A0A069RDC8</accession>
<comment type="caution">
    <text evidence="1">The sequence shown here is derived from an EMBL/GenBank/DDBJ whole genome shotgun (WGS) entry which is preliminary data.</text>
</comment>
<evidence type="ECO:0000313" key="1">
    <source>
        <dbReference type="EMBL" id="KDR94230.1"/>
    </source>
</evidence>
<dbReference type="Gene3D" id="3.30.1540.10">
    <property type="entry name" value="formyl-coa transferase, domain 3"/>
    <property type="match status" value="1"/>
</dbReference>
<evidence type="ECO:0000313" key="2">
    <source>
        <dbReference type="Proteomes" id="UP000027946"/>
    </source>
</evidence>
<dbReference type="Gene3D" id="3.40.50.10540">
    <property type="entry name" value="Crotonobetainyl-coa:carnitine coa-transferase, domain 1"/>
    <property type="match status" value="1"/>
</dbReference>
<dbReference type="AlphaFoldDB" id="A0A069RDC8"/>
<protein>
    <submittedName>
        <fullName evidence="1">E-cinnamoyl-CoA:R-phenyllactate CoA transferase FldA</fullName>
        <ecNumber evidence="1">2.8.3.17</ecNumber>
    </submittedName>
</protein>
<dbReference type="PANTHER" id="PTHR48228">
    <property type="entry name" value="SUCCINYL-COA--D-CITRAMALATE COA-TRANSFERASE"/>
    <property type="match status" value="1"/>
</dbReference>
<dbReference type="InterPro" id="IPR050509">
    <property type="entry name" value="CoA-transferase_III"/>
</dbReference>
<reference evidence="1 2" key="1">
    <citation type="submission" date="2014-03" db="EMBL/GenBank/DDBJ databases">
        <title>Genome sequence of Clostridium litorale W6, DSM 5388.</title>
        <authorList>
            <person name="Poehlein A."/>
            <person name="Jagirdar A."/>
            <person name="Khonsari B."/>
            <person name="Chibani C.M."/>
            <person name="Gutierrez Gutierrez D.A."/>
            <person name="Davydova E."/>
            <person name="Alghaithi H.S."/>
            <person name="Nair K.P."/>
            <person name="Dhamotharan K."/>
            <person name="Chandran L."/>
            <person name="G W."/>
            <person name="Daniel R."/>
        </authorList>
    </citation>
    <scope>NUCLEOTIDE SEQUENCE [LARGE SCALE GENOMIC DNA]</scope>
    <source>
        <strain evidence="1 2">W6</strain>
    </source>
</reference>
<dbReference type="EC" id="2.8.3.17" evidence="1"/>
<keyword evidence="2" id="KW-1185">Reference proteome</keyword>
<proteinExistence type="predicted"/>
<keyword evidence="1" id="KW-0808">Transferase</keyword>
<sequence length="413" mass="46517">MSLNEKILESIKVVELANFIAAPACGRFLADSGAEVIKVESLGGDALRYTAPTEGRPLDQYENTTFDLENANKRSIALDLKNEAGKEVLFKLISDADIFLTNWRPGALKRAGLDYETLKVKYPKLVYSQITGYGEKGPDKDLPGFDFTAFFARGGITGTLYEKGTVPMNVIPGLGDHQAGMFLAAGTMAALYRAKMTGKGEKVSTGLFQSAIYTVGMMLQAAQYPDHGLQYPINRKQTQNPFLVAQKTKDDHFIQTCMPPYDLYYDRYMKAIGREDLIGDERYSKIENLTREGRAGEMCDIVAAQLVQKDKNEWDAIFREADIPFAIAQTWEELLEDEQAWANDYLYKMKYDNGNTRTLVRLPVTFEETGLSKYERGPLLGENSIDILKEMGYSEEEIKAMEENKLVYKWSDK</sequence>
<dbReference type="InterPro" id="IPR023606">
    <property type="entry name" value="CoA-Trfase_III_dom_1_sf"/>
</dbReference>
<dbReference type="EMBL" id="JJMM01000026">
    <property type="protein sequence ID" value="KDR94230.1"/>
    <property type="molecule type" value="Genomic_DNA"/>
</dbReference>